<protein>
    <recommendedName>
        <fullName evidence="1">Integrase catalytic domain-containing protein</fullName>
    </recommendedName>
</protein>
<dbReference type="AlphaFoldDB" id="A0A9P1ECQ2"/>
<dbReference type="PROSITE" id="PS50994">
    <property type="entry name" value="INTEGRASE"/>
    <property type="match status" value="1"/>
</dbReference>
<evidence type="ECO:0000259" key="1">
    <source>
        <dbReference type="PROSITE" id="PS50994"/>
    </source>
</evidence>
<dbReference type="InterPro" id="IPR012337">
    <property type="entry name" value="RNaseH-like_sf"/>
</dbReference>
<dbReference type="Proteomes" id="UP001152484">
    <property type="component" value="Unassembled WGS sequence"/>
</dbReference>
<dbReference type="Gene3D" id="1.10.340.70">
    <property type="match status" value="1"/>
</dbReference>
<accession>A0A9P1ECQ2</accession>
<organism evidence="2 3">
    <name type="scientific">Cuscuta europaea</name>
    <name type="common">European dodder</name>
    <dbReference type="NCBI Taxonomy" id="41803"/>
    <lineage>
        <taxon>Eukaryota</taxon>
        <taxon>Viridiplantae</taxon>
        <taxon>Streptophyta</taxon>
        <taxon>Embryophyta</taxon>
        <taxon>Tracheophyta</taxon>
        <taxon>Spermatophyta</taxon>
        <taxon>Magnoliopsida</taxon>
        <taxon>eudicotyledons</taxon>
        <taxon>Gunneridae</taxon>
        <taxon>Pentapetalae</taxon>
        <taxon>asterids</taxon>
        <taxon>lamiids</taxon>
        <taxon>Solanales</taxon>
        <taxon>Convolvulaceae</taxon>
        <taxon>Cuscuteae</taxon>
        <taxon>Cuscuta</taxon>
        <taxon>Cuscuta subgen. Cuscuta</taxon>
    </lineage>
</organism>
<dbReference type="Pfam" id="PF17921">
    <property type="entry name" value="Integrase_H2C2"/>
    <property type="match status" value="1"/>
</dbReference>
<reference evidence="2" key="1">
    <citation type="submission" date="2022-07" db="EMBL/GenBank/DDBJ databases">
        <authorList>
            <person name="Macas J."/>
            <person name="Novak P."/>
            <person name="Neumann P."/>
        </authorList>
    </citation>
    <scope>NUCLEOTIDE SEQUENCE</scope>
</reference>
<dbReference type="FunFam" id="1.10.340.70:FF:000001">
    <property type="entry name" value="Retrovirus-related Pol polyprotein from transposon gypsy-like Protein"/>
    <property type="match status" value="1"/>
</dbReference>
<dbReference type="PANTHER" id="PTHR35046">
    <property type="entry name" value="ZINC KNUCKLE (CCHC-TYPE) FAMILY PROTEIN"/>
    <property type="match status" value="1"/>
</dbReference>
<dbReference type="SUPFAM" id="SSF53098">
    <property type="entry name" value="Ribonuclease H-like"/>
    <property type="match status" value="1"/>
</dbReference>
<dbReference type="PANTHER" id="PTHR35046:SF26">
    <property type="entry name" value="RNA-DIRECTED DNA POLYMERASE"/>
    <property type="match status" value="1"/>
</dbReference>
<proteinExistence type="predicted"/>
<gene>
    <name evidence="2" type="ORF">CEURO_LOCUS13208</name>
</gene>
<feature type="domain" description="Integrase catalytic" evidence="1">
    <location>
        <begin position="163"/>
        <end position="277"/>
    </location>
</feature>
<dbReference type="OrthoDB" id="1297691at2759"/>
<dbReference type="InterPro" id="IPR036397">
    <property type="entry name" value="RNaseH_sf"/>
</dbReference>
<name>A0A9P1ECQ2_CUSEU</name>
<dbReference type="GO" id="GO:0003676">
    <property type="term" value="F:nucleic acid binding"/>
    <property type="evidence" value="ECO:0007669"/>
    <property type="project" value="InterPro"/>
</dbReference>
<sequence>MGAEQQKWIAKLLGYNFSLRYKPGLENKAADALSRKTQFNSISIVTCLEWEGLEELLADQKCYETIQKVLSQPDQVPEFRLKKGLLYFKGRLMLPKGSPRIAKILKEYHDSATRGHSRNFRTMKRISTLFYWIGTRKDIQDYVQTCEICQRNKYQALKPAGLLQPLPIPERIWDDISMDFIGGLPKSKGKDTILVVVDRLTKFAHFIALKHPYTAKEVAELFIKEVVKLHRFPKSIVSNRDSIFLSKFWSELFRLAGTQLNYSTQLTIHNLMGRLRW</sequence>
<keyword evidence="3" id="KW-1185">Reference proteome</keyword>
<dbReference type="Gene3D" id="3.30.420.10">
    <property type="entry name" value="Ribonuclease H-like superfamily/Ribonuclease H"/>
    <property type="match status" value="1"/>
</dbReference>
<dbReference type="InterPro" id="IPR041588">
    <property type="entry name" value="Integrase_H2C2"/>
</dbReference>
<dbReference type="EMBL" id="CAMAPE010000033">
    <property type="protein sequence ID" value="CAH9095672.1"/>
    <property type="molecule type" value="Genomic_DNA"/>
</dbReference>
<dbReference type="InterPro" id="IPR001584">
    <property type="entry name" value="Integrase_cat-core"/>
</dbReference>
<evidence type="ECO:0000313" key="2">
    <source>
        <dbReference type="EMBL" id="CAH9095672.1"/>
    </source>
</evidence>
<evidence type="ECO:0000313" key="3">
    <source>
        <dbReference type="Proteomes" id="UP001152484"/>
    </source>
</evidence>
<dbReference type="GO" id="GO:0015074">
    <property type="term" value="P:DNA integration"/>
    <property type="evidence" value="ECO:0007669"/>
    <property type="project" value="InterPro"/>
</dbReference>
<comment type="caution">
    <text evidence="2">The sequence shown here is derived from an EMBL/GenBank/DDBJ whole genome shotgun (WGS) entry which is preliminary data.</text>
</comment>